<accession>A0A2X2IPU4</accession>
<evidence type="ECO:0000313" key="3">
    <source>
        <dbReference type="Proteomes" id="UP000251241"/>
    </source>
</evidence>
<evidence type="ECO:0000259" key="1">
    <source>
        <dbReference type="Pfam" id="PF13521"/>
    </source>
</evidence>
<gene>
    <name evidence="2" type="primary">nadR</name>
    <name evidence="2" type="ORF">NCTC11343_00857</name>
</gene>
<dbReference type="InterPro" id="IPR052735">
    <property type="entry name" value="NAD_biosynth-regulator"/>
</dbReference>
<feature type="domain" description="NadR/Ttd14 AAA" evidence="1">
    <location>
        <begin position="14"/>
        <end position="166"/>
    </location>
</feature>
<proteinExistence type="predicted"/>
<protein>
    <submittedName>
        <fullName evidence="2">Trifunctional NAD biosynthesis/regulator protein NadR</fullName>
    </submittedName>
</protein>
<dbReference type="AlphaFoldDB" id="A0A2X2IPU4"/>
<dbReference type="InterPro" id="IPR038727">
    <property type="entry name" value="NadR/Ttd14_AAA_dom"/>
</dbReference>
<dbReference type="Pfam" id="PF13521">
    <property type="entry name" value="AAA_28"/>
    <property type="match status" value="1"/>
</dbReference>
<sequence>MRIKTIDVGKDFIKIAVVGPESTGKSTMAQFLAKEFQTVCVPEYSRYYCQSLNNKYTLQDEVNMFYGQVALEEALIPLAQDQLLICDTTFLTVKIWSDHLFGHTPQEVTDKIQQHVYDLYLVMDIDLPWQDDPLRDFPEQREHFMEIWKSELNAINANYRLISGLGDQRLENGLHAVKDFLTLI</sequence>
<dbReference type="Gene3D" id="3.40.50.300">
    <property type="entry name" value="P-loop containing nucleotide triphosphate hydrolases"/>
    <property type="match status" value="1"/>
</dbReference>
<dbReference type="EMBL" id="UAUU01000002">
    <property type="protein sequence ID" value="SPZ84322.1"/>
    <property type="molecule type" value="Genomic_DNA"/>
</dbReference>
<name>A0A2X2IPU4_SPHMU</name>
<organism evidence="2 3">
    <name type="scientific">Sphingobacterium multivorum</name>
    <dbReference type="NCBI Taxonomy" id="28454"/>
    <lineage>
        <taxon>Bacteria</taxon>
        <taxon>Pseudomonadati</taxon>
        <taxon>Bacteroidota</taxon>
        <taxon>Sphingobacteriia</taxon>
        <taxon>Sphingobacteriales</taxon>
        <taxon>Sphingobacteriaceae</taxon>
        <taxon>Sphingobacterium</taxon>
    </lineage>
</organism>
<evidence type="ECO:0000313" key="2">
    <source>
        <dbReference type="EMBL" id="SPZ84322.1"/>
    </source>
</evidence>
<dbReference type="Proteomes" id="UP000251241">
    <property type="component" value="Unassembled WGS sequence"/>
</dbReference>
<dbReference type="PANTHER" id="PTHR37512">
    <property type="entry name" value="TRIFUNCTIONAL NAD BIOSYNTHESIS/REGULATOR PROTEIN NADR"/>
    <property type="match status" value="1"/>
</dbReference>
<dbReference type="SUPFAM" id="SSF52540">
    <property type="entry name" value="P-loop containing nucleoside triphosphate hydrolases"/>
    <property type="match status" value="1"/>
</dbReference>
<dbReference type="InterPro" id="IPR027417">
    <property type="entry name" value="P-loop_NTPase"/>
</dbReference>
<reference evidence="2 3" key="1">
    <citation type="submission" date="2018-06" db="EMBL/GenBank/DDBJ databases">
        <authorList>
            <consortium name="Pathogen Informatics"/>
            <person name="Doyle S."/>
        </authorList>
    </citation>
    <scope>NUCLEOTIDE SEQUENCE [LARGE SCALE GENOMIC DNA]</scope>
    <source>
        <strain evidence="2 3">NCTC11343</strain>
    </source>
</reference>
<dbReference type="PANTHER" id="PTHR37512:SF1">
    <property type="entry name" value="NADR_TTD14 AAA DOMAIN-CONTAINING PROTEIN"/>
    <property type="match status" value="1"/>
</dbReference>
<dbReference type="RefSeq" id="WP_256602742.1">
    <property type="nucleotide sequence ID" value="NZ_UAUU01000002.1"/>
</dbReference>